<sequence length="135" mass="14624">MRAVRAPGPFDAAGRLMRCTDRVELPDVLVEKASARCGQPLADGWVRCDLSEHEEGEHFGLIDSLHRGYALWAKWADAEVELAELGDCDVTQPAPARDGCCLFAGHGGGHTWESPGGEGRHPVPGRVSPRPRPFT</sequence>
<dbReference type="Proteomes" id="UP000638353">
    <property type="component" value="Unassembled WGS sequence"/>
</dbReference>
<dbReference type="EMBL" id="BMVC01000001">
    <property type="protein sequence ID" value="GHC78753.1"/>
    <property type="molecule type" value="Genomic_DNA"/>
</dbReference>
<evidence type="ECO:0000313" key="2">
    <source>
        <dbReference type="EMBL" id="GHC78753.1"/>
    </source>
</evidence>
<organism evidence="2 3">
    <name type="scientific">Streptomyces finlayi</name>
    <dbReference type="NCBI Taxonomy" id="67296"/>
    <lineage>
        <taxon>Bacteria</taxon>
        <taxon>Bacillati</taxon>
        <taxon>Actinomycetota</taxon>
        <taxon>Actinomycetes</taxon>
        <taxon>Kitasatosporales</taxon>
        <taxon>Streptomycetaceae</taxon>
        <taxon>Streptomyces</taxon>
    </lineage>
</organism>
<protein>
    <submittedName>
        <fullName evidence="2">Uncharacterized protein</fullName>
    </submittedName>
</protein>
<accession>A0A919C783</accession>
<gene>
    <name evidence="2" type="ORF">GCM10010334_04400</name>
</gene>
<reference evidence="2" key="1">
    <citation type="journal article" date="2014" name="Int. J. Syst. Evol. Microbiol.">
        <title>Complete genome sequence of Corynebacterium casei LMG S-19264T (=DSM 44701T), isolated from a smear-ripened cheese.</title>
        <authorList>
            <consortium name="US DOE Joint Genome Institute (JGI-PGF)"/>
            <person name="Walter F."/>
            <person name="Albersmeier A."/>
            <person name="Kalinowski J."/>
            <person name="Ruckert C."/>
        </authorList>
    </citation>
    <scope>NUCLEOTIDE SEQUENCE</scope>
    <source>
        <strain evidence="2">JCM 4637</strain>
    </source>
</reference>
<reference evidence="2" key="2">
    <citation type="submission" date="2020-09" db="EMBL/GenBank/DDBJ databases">
        <authorList>
            <person name="Sun Q."/>
            <person name="Ohkuma M."/>
        </authorList>
    </citation>
    <scope>NUCLEOTIDE SEQUENCE</scope>
    <source>
        <strain evidence="2">JCM 4637</strain>
    </source>
</reference>
<dbReference type="AlphaFoldDB" id="A0A919C783"/>
<proteinExistence type="predicted"/>
<name>A0A919C783_9ACTN</name>
<evidence type="ECO:0000256" key="1">
    <source>
        <dbReference type="SAM" id="MobiDB-lite"/>
    </source>
</evidence>
<evidence type="ECO:0000313" key="3">
    <source>
        <dbReference type="Proteomes" id="UP000638353"/>
    </source>
</evidence>
<comment type="caution">
    <text evidence="2">The sequence shown here is derived from an EMBL/GenBank/DDBJ whole genome shotgun (WGS) entry which is preliminary data.</text>
</comment>
<feature type="region of interest" description="Disordered" evidence="1">
    <location>
        <begin position="112"/>
        <end position="135"/>
    </location>
</feature>